<evidence type="ECO:0000256" key="3">
    <source>
        <dbReference type="ARBA" id="ARBA00023015"/>
    </source>
</evidence>
<dbReference type="InterPro" id="IPR009057">
    <property type="entry name" value="Homeodomain-like_sf"/>
</dbReference>
<reference evidence="7 8" key="1">
    <citation type="submission" date="2019-06" db="EMBL/GenBank/DDBJ databases">
        <title>Desulfobotulus mexicanus sp. nov., a novel sulfate-reducing bacterium isolated from the sediment of an alkaline crater lake in Mexico.</title>
        <authorList>
            <person name="Hirschler-Rea A."/>
        </authorList>
    </citation>
    <scope>NUCLEOTIDE SEQUENCE [LARGE SCALE GENOMIC DNA]</scope>
    <source>
        <strain evidence="7 8">PAR22N</strain>
    </source>
</reference>
<keyword evidence="4" id="KW-0804">Transcription</keyword>
<dbReference type="Proteomes" id="UP000321899">
    <property type="component" value="Unassembled WGS sequence"/>
</dbReference>
<dbReference type="AlphaFoldDB" id="A0A5S5MCN9"/>
<accession>A0A5S5MCN9</accession>
<dbReference type="InterPro" id="IPR013656">
    <property type="entry name" value="PAS_4"/>
</dbReference>
<evidence type="ECO:0000313" key="7">
    <source>
        <dbReference type="EMBL" id="TYT73385.1"/>
    </source>
</evidence>
<dbReference type="PRINTS" id="PR01590">
    <property type="entry name" value="HTHFIS"/>
</dbReference>
<dbReference type="InterPro" id="IPR025662">
    <property type="entry name" value="Sigma_54_int_dom_ATP-bd_1"/>
</dbReference>
<feature type="domain" description="PAS" evidence="6">
    <location>
        <begin position="34"/>
        <end position="83"/>
    </location>
</feature>
<name>A0A5S5MCN9_9BACT</name>
<keyword evidence="3" id="KW-0805">Transcription regulation</keyword>
<evidence type="ECO:0000256" key="4">
    <source>
        <dbReference type="ARBA" id="ARBA00023163"/>
    </source>
</evidence>
<dbReference type="InterPro" id="IPR003593">
    <property type="entry name" value="AAA+_ATPase"/>
</dbReference>
<keyword evidence="1" id="KW-0547">Nucleotide-binding</keyword>
<dbReference type="PANTHER" id="PTHR32071">
    <property type="entry name" value="TRANSCRIPTIONAL REGULATORY PROTEIN"/>
    <property type="match status" value="1"/>
</dbReference>
<dbReference type="CDD" id="cd00130">
    <property type="entry name" value="PAS"/>
    <property type="match status" value="1"/>
</dbReference>
<dbReference type="PROSITE" id="PS50045">
    <property type="entry name" value="SIGMA54_INTERACT_4"/>
    <property type="match status" value="1"/>
</dbReference>
<dbReference type="FunFam" id="3.40.50.300:FF:000006">
    <property type="entry name" value="DNA-binding transcriptional regulator NtrC"/>
    <property type="match status" value="1"/>
</dbReference>
<protein>
    <submittedName>
        <fullName evidence="7">PAS domain S-box protein</fullName>
    </submittedName>
</protein>
<dbReference type="SUPFAM" id="SSF55785">
    <property type="entry name" value="PYP-like sensor domain (PAS domain)"/>
    <property type="match status" value="2"/>
</dbReference>
<dbReference type="Pfam" id="PF00158">
    <property type="entry name" value="Sigma54_activat"/>
    <property type="match status" value="1"/>
</dbReference>
<dbReference type="PROSITE" id="PS00675">
    <property type="entry name" value="SIGMA54_INTERACT_1"/>
    <property type="match status" value="1"/>
</dbReference>
<dbReference type="OrthoDB" id="9763792at2"/>
<dbReference type="NCBIfam" id="TIGR00229">
    <property type="entry name" value="sensory_box"/>
    <property type="match status" value="1"/>
</dbReference>
<comment type="caution">
    <text evidence="7">The sequence shown here is derived from an EMBL/GenBank/DDBJ whole genome shotgun (WGS) entry which is preliminary data.</text>
</comment>
<feature type="domain" description="Sigma-54 factor interaction" evidence="5">
    <location>
        <begin position="282"/>
        <end position="509"/>
    </location>
</feature>
<sequence>MFFSEISMSVADRIHPDDRLVFENTTDGIIVLQDGFLRYVNAIGVRIMGYTHEELVDHHFREFVHPEDLPMVEMRYAQRMNYEPVPDVYPFRLIKKSGEANWFEIHAIEINWKGQRASLTFFHNIQRRMMAEQALGQSEAKTRALLNAVPDMMLLLAPDGLCLHYKPFEDQRCASRICTLEGKNLRDIFPQMIISACMQAIQRTLSTREMQIFEFPFDSERGRMYYEARVVAFVEDEVIVIVRDISDRKRIEENLMQREADLRKENLRLRSSIRDRYGFHNIIGKSPVMQRVYDSILQAAASSAHVIIYGESGTGKELVARAIHDLSDRAKEPFIPVNCGAIPHGLMESEFFGYKKGAFSGAVSDRKGYLDLVCGGSLFMDEIGEIDTNLQVKLLRAIEGGGFIPVGGSELHQPDLRIIGATNRNLMELVKRRMMREDFFYRINIIPVHLPPLRERGEDLTLLIYHFMEQFAEDGRVPVIPPNIMAMLQSYSWPGNIRELQNVIQRYVTMNRIELSGKIGMDEADMDIMPDMDTSGHILDLKEALSSFEKIYIEKVLKKNRWKKAETAKCLGIHRKTLFRKMKELDIES</sequence>
<dbReference type="Pfam" id="PF02954">
    <property type="entry name" value="HTH_8"/>
    <property type="match status" value="1"/>
</dbReference>
<dbReference type="PROSITE" id="PS50112">
    <property type="entry name" value="PAS"/>
    <property type="match status" value="1"/>
</dbReference>
<dbReference type="Gene3D" id="1.10.10.60">
    <property type="entry name" value="Homeodomain-like"/>
    <property type="match status" value="1"/>
</dbReference>
<dbReference type="Pfam" id="PF08448">
    <property type="entry name" value="PAS_4"/>
    <property type="match status" value="1"/>
</dbReference>
<dbReference type="Gene3D" id="3.40.50.300">
    <property type="entry name" value="P-loop containing nucleotide triphosphate hydrolases"/>
    <property type="match status" value="1"/>
</dbReference>
<proteinExistence type="predicted"/>
<dbReference type="InterPro" id="IPR013655">
    <property type="entry name" value="PAS_fold_3"/>
</dbReference>
<dbReference type="CDD" id="cd00009">
    <property type="entry name" value="AAA"/>
    <property type="match status" value="1"/>
</dbReference>
<dbReference type="Gene3D" id="3.30.450.20">
    <property type="entry name" value="PAS domain"/>
    <property type="match status" value="2"/>
</dbReference>
<dbReference type="Pfam" id="PF08447">
    <property type="entry name" value="PAS_3"/>
    <property type="match status" value="1"/>
</dbReference>
<dbReference type="SUPFAM" id="SSF52540">
    <property type="entry name" value="P-loop containing nucleoside triphosphate hydrolases"/>
    <property type="match status" value="1"/>
</dbReference>
<gene>
    <name evidence="7" type="ORF">FIM25_15370</name>
</gene>
<dbReference type="SMART" id="SM00382">
    <property type="entry name" value="AAA"/>
    <property type="match status" value="1"/>
</dbReference>
<dbReference type="InterPro" id="IPR058031">
    <property type="entry name" value="AAA_lid_NorR"/>
</dbReference>
<dbReference type="GO" id="GO:0043565">
    <property type="term" value="F:sequence-specific DNA binding"/>
    <property type="evidence" value="ECO:0007669"/>
    <property type="project" value="InterPro"/>
</dbReference>
<dbReference type="InterPro" id="IPR000014">
    <property type="entry name" value="PAS"/>
</dbReference>
<dbReference type="EMBL" id="VDMB01000032">
    <property type="protein sequence ID" value="TYT73385.1"/>
    <property type="molecule type" value="Genomic_DNA"/>
</dbReference>
<dbReference type="Pfam" id="PF25601">
    <property type="entry name" value="AAA_lid_14"/>
    <property type="match status" value="1"/>
</dbReference>
<dbReference type="InterPro" id="IPR002078">
    <property type="entry name" value="Sigma_54_int"/>
</dbReference>
<dbReference type="RefSeq" id="WP_139450745.1">
    <property type="nucleotide sequence ID" value="NZ_VDMB01000032.1"/>
</dbReference>
<dbReference type="PROSITE" id="PS00688">
    <property type="entry name" value="SIGMA54_INTERACT_3"/>
    <property type="match status" value="1"/>
</dbReference>
<dbReference type="GO" id="GO:0006355">
    <property type="term" value="P:regulation of DNA-templated transcription"/>
    <property type="evidence" value="ECO:0007669"/>
    <property type="project" value="InterPro"/>
</dbReference>
<evidence type="ECO:0000259" key="6">
    <source>
        <dbReference type="PROSITE" id="PS50112"/>
    </source>
</evidence>
<evidence type="ECO:0000259" key="5">
    <source>
        <dbReference type="PROSITE" id="PS50045"/>
    </source>
</evidence>
<evidence type="ECO:0000256" key="2">
    <source>
        <dbReference type="ARBA" id="ARBA00022840"/>
    </source>
</evidence>
<dbReference type="InterPro" id="IPR002197">
    <property type="entry name" value="HTH_Fis"/>
</dbReference>
<dbReference type="InterPro" id="IPR027417">
    <property type="entry name" value="P-loop_NTPase"/>
</dbReference>
<evidence type="ECO:0000256" key="1">
    <source>
        <dbReference type="ARBA" id="ARBA00022741"/>
    </source>
</evidence>
<keyword evidence="2" id="KW-0067">ATP-binding</keyword>
<organism evidence="7 8">
    <name type="scientific">Desulfobotulus mexicanus</name>
    <dbReference type="NCBI Taxonomy" id="2586642"/>
    <lineage>
        <taxon>Bacteria</taxon>
        <taxon>Pseudomonadati</taxon>
        <taxon>Thermodesulfobacteriota</taxon>
        <taxon>Desulfobacteria</taxon>
        <taxon>Desulfobacterales</taxon>
        <taxon>Desulfobacteraceae</taxon>
        <taxon>Desulfobotulus</taxon>
    </lineage>
</organism>
<dbReference type="InterPro" id="IPR025944">
    <property type="entry name" value="Sigma_54_int_dom_CS"/>
</dbReference>
<keyword evidence="8" id="KW-1185">Reference proteome</keyword>
<dbReference type="GO" id="GO:0005524">
    <property type="term" value="F:ATP binding"/>
    <property type="evidence" value="ECO:0007669"/>
    <property type="project" value="UniProtKB-KW"/>
</dbReference>
<evidence type="ECO:0000313" key="8">
    <source>
        <dbReference type="Proteomes" id="UP000321899"/>
    </source>
</evidence>
<dbReference type="PANTHER" id="PTHR32071:SF57">
    <property type="entry name" value="C4-DICARBOXYLATE TRANSPORT TRANSCRIPTIONAL REGULATORY PROTEIN DCTD"/>
    <property type="match status" value="1"/>
</dbReference>
<dbReference type="Gene3D" id="1.10.8.60">
    <property type="match status" value="1"/>
</dbReference>
<dbReference type="SMART" id="SM00091">
    <property type="entry name" value="PAS"/>
    <property type="match status" value="2"/>
</dbReference>
<dbReference type="InterPro" id="IPR035965">
    <property type="entry name" value="PAS-like_dom_sf"/>
</dbReference>
<dbReference type="SUPFAM" id="SSF46689">
    <property type="entry name" value="Homeodomain-like"/>
    <property type="match status" value="1"/>
</dbReference>